<dbReference type="CDD" id="cd05372">
    <property type="entry name" value="ENR_SDR"/>
    <property type="match status" value="1"/>
</dbReference>
<evidence type="ECO:0000256" key="1">
    <source>
        <dbReference type="ARBA" id="ARBA00005194"/>
    </source>
</evidence>
<comment type="similarity">
    <text evidence="2 9">Belongs to the short-chain dehydrogenases/reductases (SDR) family. FabI subfamily.</text>
</comment>
<feature type="binding site" evidence="12">
    <location>
        <begin position="19"/>
        <end position="20"/>
    </location>
    <ligand>
        <name>NAD(+)</name>
        <dbReference type="ChEBI" id="CHEBI:57540"/>
    </ligand>
</feature>
<dbReference type="PANTHER" id="PTHR43159">
    <property type="entry name" value="ENOYL-[ACYL-CARRIER-PROTEIN] REDUCTASE"/>
    <property type="match status" value="1"/>
</dbReference>
<evidence type="ECO:0000256" key="13">
    <source>
        <dbReference type="PIRSR" id="PIRSR000094-4"/>
    </source>
</evidence>
<gene>
    <name evidence="14" type="primary">fabI</name>
    <name evidence="14" type="ORF">NCTC10717_02367</name>
</gene>
<reference evidence="14 15" key="1">
    <citation type="submission" date="2018-06" db="EMBL/GenBank/DDBJ databases">
        <authorList>
            <consortium name="Pathogen Informatics"/>
            <person name="Doyle S."/>
        </authorList>
    </citation>
    <scope>NUCLEOTIDE SEQUENCE [LARGE SCALE GENOMIC DNA]</scope>
    <source>
        <strain evidence="14 15">NCTC10717</strain>
    </source>
</reference>
<keyword evidence="6 9" id="KW-0520">NAD</keyword>
<evidence type="ECO:0000313" key="15">
    <source>
        <dbReference type="Proteomes" id="UP000254575"/>
    </source>
</evidence>
<evidence type="ECO:0000256" key="3">
    <source>
        <dbReference type="ARBA" id="ARBA00022516"/>
    </source>
</evidence>
<feature type="active site" description="Proton acceptor" evidence="10">
    <location>
        <position position="147"/>
    </location>
</feature>
<protein>
    <recommendedName>
        <fullName evidence="9">Enoyl-[acyl-carrier-protein] reductase [NADH]</fullName>
        <ecNumber evidence="9">1.3.1.9</ecNumber>
    </recommendedName>
</protein>
<dbReference type="GO" id="GO:0004318">
    <property type="term" value="F:enoyl-[acyl-carrier-protein] reductase (NADH) activity"/>
    <property type="evidence" value="ECO:0007669"/>
    <property type="project" value="UniProtKB-EC"/>
</dbReference>
<comment type="catalytic activity">
    <reaction evidence="9">
        <text>a 2,3-saturated acyl-[ACP] + NAD(+) = a (2E)-enoyl-[ACP] + NADH + H(+)</text>
        <dbReference type="Rhea" id="RHEA:10240"/>
        <dbReference type="Rhea" id="RHEA-COMP:9925"/>
        <dbReference type="Rhea" id="RHEA-COMP:9926"/>
        <dbReference type="ChEBI" id="CHEBI:15378"/>
        <dbReference type="ChEBI" id="CHEBI:57540"/>
        <dbReference type="ChEBI" id="CHEBI:57945"/>
        <dbReference type="ChEBI" id="CHEBI:78784"/>
        <dbReference type="ChEBI" id="CHEBI:78785"/>
        <dbReference type="EC" id="1.3.1.9"/>
    </reaction>
</comment>
<dbReference type="EMBL" id="UHIA01000004">
    <property type="protein sequence ID" value="SUO98611.1"/>
    <property type="molecule type" value="Genomic_DNA"/>
</dbReference>
<evidence type="ECO:0000313" key="14">
    <source>
        <dbReference type="EMBL" id="SUO98611.1"/>
    </source>
</evidence>
<dbReference type="Gene3D" id="1.10.8.400">
    <property type="entry name" value="Enoyl acyl carrier protein reductase"/>
    <property type="match status" value="1"/>
</dbReference>
<dbReference type="Pfam" id="PF13561">
    <property type="entry name" value="adh_short_C2"/>
    <property type="match status" value="1"/>
</dbReference>
<evidence type="ECO:0000256" key="6">
    <source>
        <dbReference type="ARBA" id="ARBA00023027"/>
    </source>
</evidence>
<feature type="binding site" evidence="12">
    <location>
        <begin position="64"/>
        <end position="65"/>
    </location>
    <ligand>
        <name>NAD(+)</name>
        <dbReference type="ChEBI" id="CHEBI:57540"/>
    </ligand>
</feature>
<comment type="pathway">
    <text evidence="1">Lipid metabolism; fatty acid biosynthesis.</text>
</comment>
<evidence type="ECO:0000256" key="4">
    <source>
        <dbReference type="ARBA" id="ARBA00022832"/>
    </source>
</evidence>
<evidence type="ECO:0000256" key="7">
    <source>
        <dbReference type="ARBA" id="ARBA00023098"/>
    </source>
</evidence>
<accession>A0A380N3W8</accession>
<organism evidence="14 15">
    <name type="scientific">Suttonella indologenes</name>
    <dbReference type="NCBI Taxonomy" id="13276"/>
    <lineage>
        <taxon>Bacteria</taxon>
        <taxon>Pseudomonadati</taxon>
        <taxon>Pseudomonadota</taxon>
        <taxon>Gammaproteobacteria</taxon>
        <taxon>Cardiobacteriales</taxon>
        <taxon>Cardiobacteriaceae</taxon>
        <taxon>Suttonella</taxon>
    </lineage>
</organism>
<feature type="site" description="Involved in acyl-ACP binding" evidence="13">
    <location>
        <position position="206"/>
    </location>
</feature>
<dbReference type="RefSeq" id="WP_115219409.1">
    <property type="nucleotide sequence ID" value="NZ_UHIA01000004.1"/>
</dbReference>
<dbReference type="SUPFAM" id="SSF51735">
    <property type="entry name" value="NAD(P)-binding Rossmann-fold domains"/>
    <property type="match status" value="1"/>
</dbReference>
<dbReference type="AlphaFoldDB" id="A0A380N3W8"/>
<dbReference type="Gene3D" id="3.40.50.720">
    <property type="entry name" value="NAD(P)-binding Rossmann-like Domain"/>
    <property type="match status" value="1"/>
</dbReference>
<keyword evidence="3 9" id="KW-0444">Lipid biosynthesis</keyword>
<dbReference type="InterPro" id="IPR036291">
    <property type="entry name" value="NAD(P)-bd_dom_sf"/>
</dbReference>
<dbReference type="FunFam" id="1.10.8.400:FF:000001">
    <property type="entry name" value="Enoyl-[acyl-carrier-protein] reductase [NADH]"/>
    <property type="match status" value="1"/>
</dbReference>
<dbReference type="InterPro" id="IPR002347">
    <property type="entry name" value="SDR_fam"/>
</dbReference>
<feature type="binding site" evidence="12">
    <location>
        <position position="92"/>
    </location>
    <ligand>
        <name>NAD(+)</name>
        <dbReference type="ChEBI" id="CHEBI:57540"/>
    </ligand>
</feature>
<feature type="active site" description="Proton acceptor" evidence="10">
    <location>
        <position position="157"/>
    </location>
</feature>
<name>A0A380N3W8_9GAMM</name>
<keyword evidence="4" id="KW-0276">Fatty acid metabolism</keyword>
<keyword evidence="8 9" id="KW-0275">Fatty acid biosynthesis</keyword>
<dbReference type="OrthoDB" id="9803628at2"/>
<evidence type="ECO:0000256" key="12">
    <source>
        <dbReference type="PIRSR" id="PIRSR000094-3"/>
    </source>
</evidence>
<proteinExistence type="inferred from homology"/>
<evidence type="ECO:0000256" key="10">
    <source>
        <dbReference type="PIRSR" id="PIRSR000094-1"/>
    </source>
</evidence>
<feature type="binding site" evidence="11">
    <location>
        <position position="95"/>
    </location>
    <ligand>
        <name>substrate</name>
    </ligand>
</feature>
<dbReference type="PIRSF" id="PIRSF000094">
    <property type="entry name" value="Enoyl-ACP_rdct"/>
    <property type="match status" value="1"/>
</dbReference>
<feature type="site" description="Involved in acyl-ACP binding" evidence="13">
    <location>
        <position position="205"/>
    </location>
</feature>
<keyword evidence="15" id="KW-1185">Reference proteome</keyword>
<evidence type="ECO:0000256" key="9">
    <source>
        <dbReference type="PIRNR" id="PIRNR000094"/>
    </source>
</evidence>
<dbReference type="InterPro" id="IPR014358">
    <property type="entry name" value="Enoyl-ACP_Rdtase_NADH"/>
</dbReference>
<feature type="binding site" evidence="12">
    <location>
        <position position="13"/>
    </location>
    <ligand>
        <name>NAD(+)</name>
        <dbReference type="ChEBI" id="CHEBI:57540"/>
    </ligand>
</feature>
<dbReference type="Proteomes" id="UP000254575">
    <property type="component" value="Unassembled WGS sequence"/>
</dbReference>
<feature type="binding site" evidence="12">
    <location>
        <position position="164"/>
    </location>
    <ligand>
        <name>NAD(+)</name>
        <dbReference type="ChEBI" id="CHEBI:57540"/>
    </ligand>
</feature>
<dbReference type="EC" id="1.3.1.9" evidence="9"/>
<dbReference type="PRINTS" id="PR00081">
    <property type="entry name" value="GDHRDH"/>
</dbReference>
<feature type="binding site" evidence="12">
    <location>
        <position position="40"/>
    </location>
    <ligand>
        <name>NAD(+)</name>
        <dbReference type="ChEBI" id="CHEBI:57540"/>
    </ligand>
</feature>
<dbReference type="PANTHER" id="PTHR43159:SF2">
    <property type="entry name" value="ENOYL-[ACYL-CARRIER-PROTEIN] REDUCTASE [NADH], CHLOROPLASTIC"/>
    <property type="match status" value="1"/>
</dbReference>
<keyword evidence="5 9" id="KW-0560">Oxidoreductase</keyword>
<keyword evidence="7" id="KW-0443">Lipid metabolism</keyword>
<feature type="site" description="Involved in acyl-ACP binding" evidence="13">
    <location>
        <position position="202"/>
    </location>
</feature>
<dbReference type="UniPathway" id="UPA00094"/>
<dbReference type="GO" id="GO:0006633">
    <property type="term" value="P:fatty acid biosynthetic process"/>
    <property type="evidence" value="ECO:0007669"/>
    <property type="project" value="UniProtKB-UniPathway"/>
</dbReference>
<evidence type="ECO:0000256" key="2">
    <source>
        <dbReference type="ARBA" id="ARBA00009233"/>
    </source>
</evidence>
<dbReference type="FunFam" id="3.40.50.720:FF:000054">
    <property type="entry name" value="Enoyl-[acyl-carrier-protein] reductase [NADH]"/>
    <property type="match status" value="1"/>
</dbReference>
<evidence type="ECO:0000256" key="8">
    <source>
        <dbReference type="ARBA" id="ARBA00023160"/>
    </source>
</evidence>
<sequence>MGFLQGKKILVTGLASNLSIAYGIAQAMHREGAEIALSYQNEKLKSRVEKMGEEFGVKVYLPLDVADEGQVENAFAVLKQEWGVLDGLVHAIAFAPREAIEGRFLDGCTRENFTLAHEISAYSFPLLMRHAYLLMKDRQAAALALTYLGAVQAVPNYNTMGLAKASLEASIRYLAADLGQDGIRVNGISAGPIRTLAASGIKDFRKMLKGFEKTAPLKRCVTIEEVGNTAAFLCSDLASGITGEITYVDGGYNIFSSVQMSDDE</sequence>
<feature type="binding site" evidence="12">
    <location>
        <begin position="193"/>
        <end position="197"/>
    </location>
    <ligand>
        <name>NAD(+)</name>
        <dbReference type="ChEBI" id="CHEBI:57540"/>
    </ligand>
</feature>
<evidence type="ECO:0000256" key="11">
    <source>
        <dbReference type="PIRSR" id="PIRSR000094-2"/>
    </source>
</evidence>
<evidence type="ECO:0000256" key="5">
    <source>
        <dbReference type="ARBA" id="ARBA00023002"/>
    </source>
</evidence>